<dbReference type="InterPro" id="IPR000792">
    <property type="entry name" value="Tscrpt_reg_LuxR_C"/>
</dbReference>
<protein>
    <submittedName>
        <fullName evidence="2">Helix-turn-helix transcriptional regulator</fullName>
    </submittedName>
</protein>
<name>A0ABW0SDR3_9RHOB</name>
<keyword evidence="3" id="KW-1185">Reference proteome</keyword>
<reference evidence="3" key="1">
    <citation type="journal article" date="2019" name="Int. J. Syst. Evol. Microbiol.">
        <title>The Global Catalogue of Microorganisms (GCM) 10K type strain sequencing project: providing services to taxonomists for standard genome sequencing and annotation.</title>
        <authorList>
            <consortium name="The Broad Institute Genomics Platform"/>
            <consortium name="The Broad Institute Genome Sequencing Center for Infectious Disease"/>
            <person name="Wu L."/>
            <person name="Ma J."/>
        </authorList>
    </citation>
    <scope>NUCLEOTIDE SEQUENCE [LARGE SCALE GENOMIC DNA]</scope>
    <source>
        <strain evidence="3">KACC 11588</strain>
    </source>
</reference>
<dbReference type="InterPro" id="IPR016032">
    <property type="entry name" value="Sig_transdc_resp-reg_C-effctor"/>
</dbReference>
<dbReference type="SUPFAM" id="SSF55781">
    <property type="entry name" value="GAF domain-like"/>
    <property type="match status" value="1"/>
</dbReference>
<proteinExistence type="predicted"/>
<organism evidence="2 3">
    <name type="scientific">Rubellimicrobium aerolatum</name>
    <dbReference type="NCBI Taxonomy" id="490979"/>
    <lineage>
        <taxon>Bacteria</taxon>
        <taxon>Pseudomonadati</taxon>
        <taxon>Pseudomonadota</taxon>
        <taxon>Alphaproteobacteria</taxon>
        <taxon>Rhodobacterales</taxon>
        <taxon>Roseobacteraceae</taxon>
        <taxon>Rubellimicrobium</taxon>
    </lineage>
</organism>
<dbReference type="EMBL" id="JBHSNA010000010">
    <property type="protein sequence ID" value="MFC5567070.1"/>
    <property type="molecule type" value="Genomic_DNA"/>
</dbReference>
<dbReference type="Proteomes" id="UP001596056">
    <property type="component" value="Unassembled WGS sequence"/>
</dbReference>
<feature type="domain" description="HTH luxR-type" evidence="1">
    <location>
        <begin position="299"/>
        <end position="356"/>
    </location>
</feature>
<dbReference type="InterPro" id="IPR036388">
    <property type="entry name" value="WH-like_DNA-bd_sf"/>
</dbReference>
<dbReference type="Gene3D" id="1.10.10.10">
    <property type="entry name" value="Winged helix-like DNA-binding domain superfamily/Winged helix DNA-binding domain"/>
    <property type="match status" value="1"/>
</dbReference>
<dbReference type="SUPFAM" id="SSF46894">
    <property type="entry name" value="C-terminal effector domain of the bipartite response regulators"/>
    <property type="match status" value="1"/>
</dbReference>
<evidence type="ECO:0000259" key="1">
    <source>
        <dbReference type="SMART" id="SM00421"/>
    </source>
</evidence>
<sequence>MQVDQAFSDLVGRIYDCSLDKDLWPAVLGEICGVLNGKLADISVSDPFGSSYEVYASHGWEPELLARVIRHAPINPALPHGLVHPVGEPWCGSREMGVERFQRSLYWRTCMAGEGTLDIVAVSITRKTNRIGFWEVTGSEERGVFSDEDLDFARAITPHIRRAVEISGLIRHQAGAERTLNEMLERLSAAALIVAPDGTIRFRNAAAEAELRDGSFVREVGGRLVGARAEVAHLLAGLGNHPLRQDGCDLVVTNGAGRRLHITWACLDRVAEAADAPFLVLLRSPEPDLRTPLGLAVDRFGLTRAETETLAQMLEGRSLDEAGAVLGVARSTVKSHLDGIFAKSGTRRQAELVARVMGLVTTLT</sequence>
<accession>A0ABW0SDR3</accession>
<dbReference type="RefSeq" id="WP_377110040.1">
    <property type="nucleotide sequence ID" value="NZ_JBHSNA010000010.1"/>
</dbReference>
<dbReference type="PRINTS" id="PR00038">
    <property type="entry name" value="HTHLUXR"/>
</dbReference>
<evidence type="ECO:0000313" key="3">
    <source>
        <dbReference type="Proteomes" id="UP001596056"/>
    </source>
</evidence>
<dbReference type="SMART" id="SM00421">
    <property type="entry name" value="HTH_LUXR"/>
    <property type="match status" value="1"/>
</dbReference>
<comment type="caution">
    <text evidence="2">The sequence shown here is derived from an EMBL/GenBank/DDBJ whole genome shotgun (WGS) entry which is preliminary data.</text>
</comment>
<evidence type="ECO:0000313" key="2">
    <source>
        <dbReference type="EMBL" id="MFC5567070.1"/>
    </source>
</evidence>
<gene>
    <name evidence="2" type="ORF">ACFPOC_11700</name>
</gene>